<dbReference type="AlphaFoldDB" id="A0A4P6P7Q2"/>
<name>A0A4P6P7Q2_9GAMM</name>
<protein>
    <submittedName>
        <fullName evidence="1">DUF2559 family protein</fullName>
    </submittedName>
</protein>
<keyword evidence="2" id="KW-1185">Reference proteome</keyword>
<proteinExistence type="predicted"/>
<dbReference type="KEGG" id="lsd:EMK97_07350"/>
<gene>
    <name evidence="1" type="ORF">EMK97_07350</name>
</gene>
<dbReference type="RefSeq" id="WP_130600820.1">
    <property type="nucleotide sequence ID" value="NZ_CP034759.1"/>
</dbReference>
<evidence type="ECO:0000313" key="2">
    <source>
        <dbReference type="Proteomes" id="UP000290244"/>
    </source>
</evidence>
<dbReference type="EMBL" id="CP034759">
    <property type="protein sequence ID" value="QBG35542.1"/>
    <property type="molecule type" value="Genomic_DNA"/>
</dbReference>
<organism evidence="1 2">
    <name type="scientific">Litorilituus sediminis</name>
    <dbReference type="NCBI Taxonomy" id="718192"/>
    <lineage>
        <taxon>Bacteria</taxon>
        <taxon>Pseudomonadati</taxon>
        <taxon>Pseudomonadota</taxon>
        <taxon>Gammaproteobacteria</taxon>
        <taxon>Alteromonadales</taxon>
        <taxon>Colwelliaceae</taxon>
        <taxon>Litorilituus</taxon>
    </lineage>
</organism>
<sequence length="52" mass="6115">MLTEKQLKARFESKKKENYLESLRLEGISMRTGKIKSKRVARKISELKAQYA</sequence>
<dbReference type="OrthoDB" id="5828987at2"/>
<reference evidence="1 2" key="1">
    <citation type="submission" date="2018-12" db="EMBL/GenBank/DDBJ databases">
        <title>Complete genome of Litorilituus sediminis.</title>
        <authorList>
            <person name="Liu A."/>
            <person name="Rong J."/>
        </authorList>
    </citation>
    <scope>NUCLEOTIDE SEQUENCE [LARGE SCALE GENOMIC DNA]</scope>
    <source>
        <strain evidence="1 2">JCM 17549</strain>
    </source>
</reference>
<evidence type="ECO:0000313" key="1">
    <source>
        <dbReference type="EMBL" id="QBG35542.1"/>
    </source>
</evidence>
<dbReference type="Pfam" id="PF10832">
    <property type="entry name" value="YhfG"/>
    <property type="match status" value="1"/>
</dbReference>
<accession>A0A4P6P7Q2</accession>
<dbReference type="InterPro" id="IPR022541">
    <property type="entry name" value="YhfG"/>
</dbReference>
<dbReference type="Proteomes" id="UP000290244">
    <property type="component" value="Chromosome"/>
</dbReference>